<keyword evidence="1" id="KW-0472">Membrane</keyword>
<evidence type="ECO:0000313" key="2">
    <source>
        <dbReference type="EMBL" id="MFD2514122.1"/>
    </source>
</evidence>
<protein>
    <submittedName>
        <fullName evidence="2">Uncharacterized protein</fullName>
    </submittedName>
</protein>
<sequence>MGTPLHAKAWVWVYIKALLLIVVVPYICAESIMMAIMPIEDWSYNRTIVLLPHYFNLVIDRRINSFIRNIFKL</sequence>
<evidence type="ECO:0000256" key="1">
    <source>
        <dbReference type="SAM" id="Phobius"/>
    </source>
</evidence>
<keyword evidence="1" id="KW-1133">Transmembrane helix</keyword>
<reference evidence="3" key="1">
    <citation type="journal article" date="2019" name="Int. J. Syst. Evol. Microbiol.">
        <title>The Global Catalogue of Microorganisms (GCM) 10K type strain sequencing project: providing services to taxonomists for standard genome sequencing and annotation.</title>
        <authorList>
            <consortium name="The Broad Institute Genomics Platform"/>
            <consortium name="The Broad Institute Genome Sequencing Center for Infectious Disease"/>
            <person name="Wu L."/>
            <person name="Ma J."/>
        </authorList>
    </citation>
    <scope>NUCLEOTIDE SEQUENCE [LARGE SCALE GENOMIC DNA]</scope>
    <source>
        <strain evidence="3">KCTC 42498</strain>
    </source>
</reference>
<comment type="caution">
    <text evidence="2">The sequence shown here is derived from an EMBL/GenBank/DDBJ whole genome shotgun (WGS) entry which is preliminary data.</text>
</comment>
<evidence type="ECO:0000313" key="3">
    <source>
        <dbReference type="Proteomes" id="UP001597544"/>
    </source>
</evidence>
<gene>
    <name evidence="2" type="ORF">ACFSRY_09615</name>
</gene>
<organism evidence="2 3">
    <name type="scientific">Pontibacter locisalis</name>
    <dbReference type="NCBI Taxonomy" id="1719035"/>
    <lineage>
        <taxon>Bacteria</taxon>
        <taxon>Pseudomonadati</taxon>
        <taxon>Bacteroidota</taxon>
        <taxon>Cytophagia</taxon>
        <taxon>Cytophagales</taxon>
        <taxon>Hymenobacteraceae</taxon>
        <taxon>Pontibacter</taxon>
    </lineage>
</organism>
<proteinExistence type="predicted"/>
<keyword evidence="1" id="KW-0812">Transmembrane</keyword>
<name>A0ABW5IM78_9BACT</name>
<feature type="transmembrane region" description="Helical" evidence="1">
    <location>
        <begin position="12"/>
        <end position="36"/>
    </location>
</feature>
<keyword evidence="3" id="KW-1185">Reference proteome</keyword>
<dbReference type="EMBL" id="JBHULU010000012">
    <property type="protein sequence ID" value="MFD2514122.1"/>
    <property type="molecule type" value="Genomic_DNA"/>
</dbReference>
<dbReference type="Proteomes" id="UP001597544">
    <property type="component" value="Unassembled WGS sequence"/>
</dbReference>
<dbReference type="RefSeq" id="WP_377506042.1">
    <property type="nucleotide sequence ID" value="NZ_JBHULU010000012.1"/>
</dbReference>
<accession>A0ABW5IM78</accession>